<feature type="transmembrane region" description="Helical" evidence="1">
    <location>
        <begin position="29"/>
        <end position="49"/>
    </location>
</feature>
<accession>A0A0G3BVR8</accession>
<evidence type="ECO:0000259" key="2">
    <source>
        <dbReference type="Pfam" id="PF05360"/>
    </source>
</evidence>
<sequence>MHAMFNSPEACMRTVPLIRRDTKAWKTQVWVSFGAAVTLCGTGLAYLPGEDIHRAFMVMGYVFCLSTAFALSKFVRDNELRQTDTPMWKLVVWGGFGLAMALTGWGLWRMDVNPTYKAYLGVSWLFLISTVFTLAKTLRDAHEADLAEARMQGAASRAAVTADNA</sequence>
<feature type="domain" description="YiaAB two helix" evidence="2">
    <location>
        <begin position="25"/>
        <end position="77"/>
    </location>
</feature>
<dbReference type="KEGG" id="pbh:AAW51_5432"/>
<dbReference type="PANTHER" id="PTHR37290:SF1">
    <property type="entry name" value="INNER MEMBRANE PROTEIN YIAA"/>
    <property type="match status" value="1"/>
</dbReference>
<dbReference type="GO" id="GO:0006974">
    <property type="term" value="P:DNA damage response"/>
    <property type="evidence" value="ECO:0007669"/>
    <property type="project" value="TreeGrafter"/>
</dbReference>
<dbReference type="STRING" id="413882.AAW51_5432"/>
<dbReference type="InterPro" id="IPR038972">
    <property type="entry name" value="YiaA-like"/>
</dbReference>
<keyword evidence="1" id="KW-1133">Transmembrane helix</keyword>
<dbReference type="Proteomes" id="UP000035352">
    <property type="component" value="Chromosome"/>
</dbReference>
<keyword evidence="1" id="KW-0472">Membrane</keyword>
<dbReference type="Pfam" id="PF05360">
    <property type="entry name" value="YiaAB"/>
    <property type="match status" value="2"/>
</dbReference>
<reference evidence="3 4" key="1">
    <citation type="submission" date="2015-05" db="EMBL/GenBank/DDBJ databases">
        <authorList>
            <person name="Tang B."/>
            <person name="Yu Y."/>
        </authorList>
    </citation>
    <scope>NUCLEOTIDE SEQUENCE [LARGE SCALE GENOMIC DNA]</scope>
    <source>
        <strain evidence="3 4">DSM 7029</strain>
    </source>
</reference>
<evidence type="ECO:0000313" key="3">
    <source>
        <dbReference type="EMBL" id="AKJ32123.1"/>
    </source>
</evidence>
<gene>
    <name evidence="3" type="ORF">AAW51_5432</name>
</gene>
<dbReference type="InterPro" id="IPR008024">
    <property type="entry name" value="YiaAB"/>
</dbReference>
<organism evidence="3 4">
    <name type="scientific">Caldimonas brevitalea</name>
    <dbReference type="NCBI Taxonomy" id="413882"/>
    <lineage>
        <taxon>Bacteria</taxon>
        <taxon>Pseudomonadati</taxon>
        <taxon>Pseudomonadota</taxon>
        <taxon>Betaproteobacteria</taxon>
        <taxon>Burkholderiales</taxon>
        <taxon>Sphaerotilaceae</taxon>
        <taxon>Caldimonas</taxon>
    </lineage>
</organism>
<dbReference type="PANTHER" id="PTHR37290">
    <property type="entry name" value="INNER MEMBRANE PROTEIN YIAA-RELATED"/>
    <property type="match status" value="1"/>
</dbReference>
<feature type="domain" description="YiaAB two helix" evidence="2">
    <location>
        <begin position="88"/>
        <end position="140"/>
    </location>
</feature>
<evidence type="ECO:0000313" key="4">
    <source>
        <dbReference type="Proteomes" id="UP000035352"/>
    </source>
</evidence>
<dbReference type="AlphaFoldDB" id="A0A0G3BVR8"/>
<feature type="transmembrane region" description="Helical" evidence="1">
    <location>
        <begin position="55"/>
        <end position="75"/>
    </location>
</feature>
<keyword evidence="1" id="KW-0812">Transmembrane</keyword>
<feature type="transmembrane region" description="Helical" evidence="1">
    <location>
        <begin position="87"/>
        <end position="106"/>
    </location>
</feature>
<dbReference type="EMBL" id="CP011371">
    <property type="protein sequence ID" value="AKJ32123.1"/>
    <property type="molecule type" value="Genomic_DNA"/>
</dbReference>
<evidence type="ECO:0000256" key="1">
    <source>
        <dbReference type="SAM" id="Phobius"/>
    </source>
</evidence>
<feature type="transmembrane region" description="Helical" evidence="1">
    <location>
        <begin position="118"/>
        <end position="135"/>
    </location>
</feature>
<name>A0A0G3BVR8_9BURK</name>
<protein>
    <recommendedName>
        <fullName evidence="2">YiaAB two helix domain-containing protein</fullName>
    </recommendedName>
</protein>
<keyword evidence="4" id="KW-1185">Reference proteome</keyword>
<proteinExistence type="predicted"/>
<dbReference type="PATRIC" id="fig|413882.6.peg.5681"/>
<dbReference type="GO" id="GO:0005886">
    <property type="term" value="C:plasma membrane"/>
    <property type="evidence" value="ECO:0007669"/>
    <property type="project" value="TreeGrafter"/>
</dbReference>